<accession>A0A6C0IEZ2</accession>
<dbReference type="PANTHER" id="PTHR43630">
    <property type="entry name" value="POLY-BETA-1,6-N-ACETYL-D-GLUCOSAMINE SYNTHASE"/>
    <property type="match status" value="1"/>
</dbReference>
<sequence length="688" mass="80685">MELSSNNKKPTLCLNMIVKNESKIITRLLESVLSIIDCYCICDTGSTDDTVIIIENYFSSKNIPGKIVHEPFKNFCHNRNFALQSCIGMSDYVLLMDADMILQIKKFDKNFLLLADSFAILQGNEAFYYQNTRIVRNSGLFNYNGVTHEYINIPPNNKLGEITKDNLFIIDLGDGGAKNDKFDRDIRLLTEGLKEDPDNVRYHFYLANSYYDCGRFEEAIEIYNKRIALKGWIEEVWYSHYRIGLCYQNLGKISDAIYYWMAGYEAYPERLEGLYEIIKHYRIIGKHKLCHLFYEISKKILDKNLNRDNYLFLHKDVYANKLYYEYTIIAAYIGINNINNEVIQVLNNSLDMAESNNLLCNMKFYKDILIPSRKIILDNTHNSIINNENIQFNSSSSCIIKNPDKTKNTYLMNIRYVNYLINENGQYLNCEKHIITTNKFIEITADFEILNEKWFGLNFDGRLYIGIEDVRIFNDDNTNDLLFIGTGYHKNNNIGIVNGTYNLNNSELIYNEIAPNFCNSICEKNWVYVDYQKSTHIIYNWHPLNICKIDTESKTLIEVEKKKTPLIFSKIRGSTCGFKYIKNVNMQNSSNEFNNISIKMEEIELWFVVHIVSYEQPRHYYHMIVIFDDNLNLSRYSAPFKLEGECIEYCLGIVVEDERVILSYSNWDRTTRLGIYDKKYIDSIVKYT</sequence>
<dbReference type="SMART" id="SM00028">
    <property type="entry name" value="TPR"/>
    <property type="match status" value="2"/>
</dbReference>
<dbReference type="InterPro" id="IPR029044">
    <property type="entry name" value="Nucleotide-diphossugar_trans"/>
</dbReference>
<dbReference type="InterPro" id="IPR001173">
    <property type="entry name" value="Glyco_trans_2-like"/>
</dbReference>
<dbReference type="Gene3D" id="3.90.550.10">
    <property type="entry name" value="Spore Coat Polysaccharide Biosynthesis Protein SpsA, Chain A"/>
    <property type="match status" value="1"/>
</dbReference>
<dbReference type="EMBL" id="MN740162">
    <property type="protein sequence ID" value="QHT91035.1"/>
    <property type="molecule type" value="Genomic_DNA"/>
</dbReference>
<dbReference type="SUPFAM" id="SSF48452">
    <property type="entry name" value="TPR-like"/>
    <property type="match status" value="1"/>
</dbReference>
<proteinExistence type="predicted"/>
<reference evidence="2" key="1">
    <citation type="journal article" date="2020" name="Nature">
        <title>Giant virus diversity and host interactions through global metagenomics.</title>
        <authorList>
            <person name="Schulz F."/>
            <person name="Roux S."/>
            <person name="Paez-Espino D."/>
            <person name="Jungbluth S."/>
            <person name="Walsh D.A."/>
            <person name="Denef V.J."/>
            <person name="McMahon K.D."/>
            <person name="Konstantinidis K.T."/>
            <person name="Eloe-Fadrosh E.A."/>
            <person name="Kyrpides N.C."/>
            <person name="Woyke T."/>
        </authorList>
    </citation>
    <scope>NUCLEOTIDE SEQUENCE</scope>
    <source>
        <strain evidence="2">GVMAG-M-3300023184-72</strain>
    </source>
</reference>
<dbReference type="Gene3D" id="1.25.40.10">
    <property type="entry name" value="Tetratricopeptide repeat domain"/>
    <property type="match status" value="1"/>
</dbReference>
<protein>
    <recommendedName>
        <fullName evidence="1">Glycosyltransferase 2-like domain-containing protein</fullName>
    </recommendedName>
</protein>
<evidence type="ECO:0000313" key="2">
    <source>
        <dbReference type="EMBL" id="QHT91035.1"/>
    </source>
</evidence>
<name>A0A6C0IEZ2_9ZZZZ</name>
<feature type="domain" description="Glycosyltransferase 2-like" evidence="1">
    <location>
        <begin position="16"/>
        <end position="123"/>
    </location>
</feature>
<dbReference type="InterPro" id="IPR019734">
    <property type="entry name" value="TPR_rpt"/>
</dbReference>
<organism evidence="2">
    <name type="scientific">viral metagenome</name>
    <dbReference type="NCBI Taxonomy" id="1070528"/>
    <lineage>
        <taxon>unclassified sequences</taxon>
        <taxon>metagenomes</taxon>
        <taxon>organismal metagenomes</taxon>
    </lineage>
</organism>
<dbReference type="Pfam" id="PF00535">
    <property type="entry name" value="Glycos_transf_2"/>
    <property type="match status" value="1"/>
</dbReference>
<dbReference type="InterPro" id="IPR011990">
    <property type="entry name" value="TPR-like_helical_dom_sf"/>
</dbReference>
<dbReference type="SUPFAM" id="SSF53448">
    <property type="entry name" value="Nucleotide-diphospho-sugar transferases"/>
    <property type="match status" value="1"/>
</dbReference>
<dbReference type="AlphaFoldDB" id="A0A6C0IEZ2"/>
<evidence type="ECO:0000259" key="1">
    <source>
        <dbReference type="Pfam" id="PF00535"/>
    </source>
</evidence>
<dbReference type="PANTHER" id="PTHR43630:SF2">
    <property type="entry name" value="GLYCOSYLTRANSFERASE"/>
    <property type="match status" value="1"/>
</dbReference>